<reference evidence="4 5" key="1">
    <citation type="submission" date="2016-10" db="EMBL/GenBank/DDBJ databases">
        <authorList>
            <person name="de Groot N.N."/>
        </authorList>
    </citation>
    <scope>NUCLEOTIDE SEQUENCE [LARGE SCALE GENOMIC DNA]</scope>
    <source>
        <strain evidence="4 5">DSM 16957</strain>
    </source>
</reference>
<dbReference type="EMBL" id="FNAG01000013">
    <property type="protein sequence ID" value="SDE00637.1"/>
    <property type="molecule type" value="Genomic_DNA"/>
</dbReference>
<keyword evidence="1" id="KW-0808">Transferase</keyword>
<dbReference type="SUPFAM" id="SSF53448">
    <property type="entry name" value="Nucleotide-diphospho-sugar transferases"/>
    <property type="match status" value="1"/>
</dbReference>
<evidence type="ECO:0008006" key="6">
    <source>
        <dbReference type="Google" id="ProtNLM"/>
    </source>
</evidence>
<feature type="domain" description="Glycosyltransferase 2-like" evidence="2">
    <location>
        <begin position="9"/>
        <end position="106"/>
    </location>
</feature>
<evidence type="ECO:0000313" key="5">
    <source>
        <dbReference type="Proteomes" id="UP000199603"/>
    </source>
</evidence>
<keyword evidence="5" id="KW-1185">Reference proteome</keyword>
<name>A0A1G6ZEL8_9GAMM</name>
<dbReference type="Gene3D" id="3.90.550.10">
    <property type="entry name" value="Spore Coat Polysaccharide Biosynthesis Protein SpsA, Chain A"/>
    <property type="match status" value="1"/>
</dbReference>
<dbReference type="InterPro" id="IPR001173">
    <property type="entry name" value="Glyco_trans_2-like"/>
</dbReference>
<feature type="domain" description="Galactosyltransferase C-terminal" evidence="3">
    <location>
        <begin position="161"/>
        <end position="217"/>
    </location>
</feature>
<dbReference type="PANTHER" id="PTHR43179">
    <property type="entry name" value="RHAMNOSYLTRANSFERASE WBBL"/>
    <property type="match status" value="1"/>
</dbReference>
<evidence type="ECO:0000259" key="3">
    <source>
        <dbReference type="Pfam" id="PF02709"/>
    </source>
</evidence>
<dbReference type="Pfam" id="PF02709">
    <property type="entry name" value="Glyco_transf_7C"/>
    <property type="match status" value="1"/>
</dbReference>
<accession>A0A1G6ZEL8</accession>
<sequence>MSPRAPLLSVLIVSHDSADVLPRCLEALAVQEGVALEVIVVDNGSAVPPAAHPRLDRLIRNADNPGFAVACNQAAALAHGEWLLFLNPDCFPGPQDLATLLALAGQANGEGRLGVLGAQLLEADGSAQAASHRRDPTPARLLEGLRRGRAAIEPPPDAGAPREVEAISGALMLLPRASFEAVGGFDEGYRLHFEDLDLCRRLRQQELRVLFAPGLRITHLKGTSSRRRPLWVAWQKHRGWRRYYERFDAQALPAPARWGFRLLIWLALPWLLLRALKPSHRSLARTSIPSP</sequence>
<dbReference type="AlphaFoldDB" id="A0A1G6ZEL8"/>
<dbReference type="STRING" id="265719.SAMN04488509_11368"/>
<evidence type="ECO:0000259" key="2">
    <source>
        <dbReference type="Pfam" id="PF00535"/>
    </source>
</evidence>
<dbReference type="Pfam" id="PF00535">
    <property type="entry name" value="Glycos_transf_2"/>
    <property type="match status" value="1"/>
</dbReference>
<dbReference type="CDD" id="cd04186">
    <property type="entry name" value="GT_2_like_c"/>
    <property type="match status" value="1"/>
</dbReference>
<dbReference type="GO" id="GO:0016740">
    <property type="term" value="F:transferase activity"/>
    <property type="evidence" value="ECO:0007669"/>
    <property type="project" value="UniProtKB-KW"/>
</dbReference>
<gene>
    <name evidence="4" type="ORF">SAMN04488509_11368</name>
</gene>
<evidence type="ECO:0000313" key="4">
    <source>
        <dbReference type="EMBL" id="SDE00637.1"/>
    </source>
</evidence>
<dbReference type="InterPro" id="IPR027791">
    <property type="entry name" value="Galactosyl_T_C"/>
</dbReference>
<evidence type="ECO:0000256" key="1">
    <source>
        <dbReference type="ARBA" id="ARBA00022679"/>
    </source>
</evidence>
<proteinExistence type="predicted"/>
<dbReference type="Proteomes" id="UP000199603">
    <property type="component" value="Unassembled WGS sequence"/>
</dbReference>
<protein>
    <recommendedName>
        <fullName evidence="6">Glycosyltransferase 2-like domain-containing protein</fullName>
    </recommendedName>
</protein>
<organism evidence="4 5">
    <name type="scientific">Aquimonas voraii</name>
    <dbReference type="NCBI Taxonomy" id="265719"/>
    <lineage>
        <taxon>Bacteria</taxon>
        <taxon>Pseudomonadati</taxon>
        <taxon>Pseudomonadota</taxon>
        <taxon>Gammaproteobacteria</taxon>
        <taxon>Lysobacterales</taxon>
        <taxon>Lysobacteraceae</taxon>
        <taxon>Aquimonas</taxon>
    </lineage>
</organism>
<dbReference type="PANTHER" id="PTHR43179:SF7">
    <property type="entry name" value="RHAMNOSYLTRANSFERASE WBBL"/>
    <property type="match status" value="1"/>
</dbReference>
<dbReference type="InterPro" id="IPR029044">
    <property type="entry name" value="Nucleotide-diphossugar_trans"/>
</dbReference>
<dbReference type="RefSeq" id="WP_176764229.1">
    <property type="nucleotide sequence ID" value="NZ_FNAG01000013.1"/>
</dbReference>